<reference evidence="3" key="1">
    <citation type="submission" date="2022-10" db="EMBL/GenBank/DDBJ databases">
        <title>Tapping the CABI collections for fungal endophytes: first genome assemblies for Collariella, Neodidymelliopsis, Ascochyta clinopodiicola, Didymella pomorum, Didymosphaeria variabile, Neocosmospora piperis and Neocucurbitaria cava.</title>
        <authorList>
            <person name="Hill R."/>
        </authorList>
    </citation>
    <scope>NUCLEOTIDE SEQUENCE</scope>
    <source>
        <strain evidence="3">IMI 356815</strain>
    </source>
</reference>
<feature type="chain" id="PRO_5040943525" description="Extracellular membrane protein CFEM domain-containing protein" evidence="2">
    <location>
        <begin position="22"/>
        <end position="236"/>
    </location>
</feature>
<feature type="signal peptide" evidence="2">
    <location>
        <begin position="1"/>
        <end position="21"/>
    </location>
</feature>
<dbReference type="RefSeq" id="XP_056068806.1">
    <property type="nucleotide sequence ID" value="XM_056217250.1"/>
</dbReference>
<dbReference type="OrthoDB" id="3797419at2759"/>
<keyword evidence="2" id="KW-0732">Signal</keyword>
<feature type="compositionally biased region" description="Gly residues" evidence="1">
    <location>
        <begin position="158"/>
        <end position="194"/>
    </location>
</feature>
<proteinExistence type="predicted"/>
<evidence type="ECO:0000256" key="1">
    <source>
        <dbReference type="SAM" id="MobiDB-lite"/>
    </source>
</evidence>
<dbReference type="Proteomes" id="UP001140513">
    <property type="component" value="Unassembled WGS sequence"/>
</dbReference>
<dbReference type="AlphaFoldDB" id="A0A9W8XI85"/>
<evidence type="ECO:0000313" key="3">
    <source>
        <dbReference type="EMBL" id="KAJ4349876.1"/>
    </source>
</evidence>
<dbReference type="EMBL" id="JAPEUX010000006">
    <property type="protein sequence ID" value="KAJ4349876.1"/>
    <property type="molecule type" value="Genomic_DNA"/>
</dbReference>
<accession>A0A9W8XI85</accession>
<dbReference type="GeneID" id="80912025"/>
<feature type="region of interest" description="Disordered" evidence="1">
    <location>
        <begin position="146"/>
        <end position="210"/>
    </location>
</feature>
<evidence type="ECO:0008006" key="5">
    <source>
        <dbReference type="Google" id="ProtNLM"/>
    </source>
</evidence>
<evidence type="ECO:0000256" key="2">
    <source>
        <dbReference type="SAM" id="SignalP"/>
    </source>
</evidence>
<organism evidence="3 4">
    <name type="scientific">Didymosphaeria variabile</name>
    <dbReference type="NCBI Taxonomy" id="1932322"/>
    <lineage>
        <taxon>Eukaryota</taxon>
        <taxon>Fungi</taxon>
        <taxon>Dikarya</taxon>
        <taxon>Ascomycota</taxon>
        <taxon>Pezizomycotina</taxon>
        <taxon>Dothideomycetes</taxon>
        <taxon>Pleosporomycetidae</taxon>
        <taxon>Pleosporales</taxon>
        <taxon>Massarineae</taxon>
        <taxon>Didymosphaeriaceae</taxon>
        <taxon>Didymosphaeria</taxon>
    </lineage>
</organism>
<name>A0A9W8XI85_9PLEO</name>
<keyword evidence="4" id="KW-1185">Reference proteome</keyword>
<evidence type="ECO:0000313" key="4">
    <source>
        <dbReference type="Proteomes" id="UP001140513"/>
    </source>
</evidence>
<protein>
    <recommendedName>
        <fullName evidence="5">Extracellular membrane protein CFEM domain-containing protein</fullName>
    </recommendedName>
</protein>
<comment type="caution">
    <text evidence="3">The sequence shown here is derived from an EMBL/GenBank/DDBJ whole genome shotgun (WGS) entry which is preliminary data.</text>
</comment>
<sequence length="236" mass="23307">MSTVLNTLTLSSTIFVTLSTAIPHSPPDIPGAIRGLSDCSQDVLFPLLGTSLCNPADFPCMCVELDRLGARKEVSDKCPEHVDEYHDFAVNTCGNAGVVTVTGTAGSESAVSTTTIPVTISTGGPMNVTSAPFNNGTAVAPTKTETAVLPSETSQGNGTSGGGSGGSSSSGSGSPGSGEVGPGSGGSGSGGEGSGSSPTQPENPEFSGAAVSEFGNGKMATFAGFIGMMWLAFAEL</sequence>
<gene>
    <name evidence="3" type="ORF">N0V89_008495</name>
</gene>